<dbReference type="PANTHER" id="PTHR28264:SF1">
    <property type="entry name" value="CYTOCHROME C OXIDASE SUBUNIT 6C"/>
    <property type="match status" value="1"/>
</dbReference>
<comment type="caution">
    <text evidence="8">The sequence shown here is derived from an EMBL/GenBank/DDBJ whole genome shotgun (WGS) entry which is preliminary data.</text>
</comment>
<comment type="subcellular location">
    <subcellularLocation>
        <location evidence="1">Mitochondrion inner membrane</location>
    </subcellularLocation>
</comment>
<evidence type="ECO:0000256" key="4">
    <source>
        <dbReference type="ARBA" id="ARBA00022989"/>
    </source>
</evidence>
<dbReference type="EMBL" id="PUHR01000018">
    <property type="protein sequence ID" value="KAG0670876.1"/>
    <property type="molecule type" value="Genomic_DNA"/>
</dbReference>
<organism evidence="8 9">
    <name type="scientific">Maudiozyma exigua</name>
    <name type="common">Yeast</name>
    <name type="synonym">Kazachstania exigua</name>
    <dbReference type="NCBI Taxonomy" id="34358"/>
    <lineage>
        <taxon>Eukaryota</taxon>
        <taxon>Fungi</taxon>
        <taxon>Dikarya</taxon>
        <taxon>Ascomycota</taxon>
        <taxon>Saccharomycotina</taxon>
        <taxon>Saccharomycetes</taxon>
        <taxon>Saccharomycetales</taxon>
        <taxon>Saccharomycetaceae</taxon>
        <taxon>Maudiozyma</taxon>
    </lineage>
</organism>
<dbReference type="GO" id="GO:0005743">
    <property type="term" value="C:mitochondrial inner membrane"/>
    <property type="evidence" value="ECO:0007669"/>
    <property type="project" value="UniProtKB-SubCell"/>
</dbReference>
<evidence type="ECO:0000256" key="5">
    <source>
        <dbReference type="ARBA" id="ARBA00023128"/>
    </source>
</evidence>
<evidence type="ECO:0000256" key="6">
    <source>
        <dbReference type="ARBA" id="ARBA00023136"/>
    </source>
</evidence>
<keyword evidence="3" id="KW-0999">Mitochondrion inner membrane</keyword>
<keyword evidence="9" id="KW-1185">Reference proteome</keyword>
<feature type="transmembrane region" description="Helical" evidence="7">
    <location>
        <begin position="63"/>
        <end position="83"/>
    </location>
</feature>
<dbReference type="OrthoDB" id="2317211at2759"/>
<protein>
    <submittedName>
        <fullName evidence="8">Cytochrome c oxidase subunit 7A</fullName>
    </submittedName>
</protein>
<keyword evidence="5" id="KW-0496">Mitochondrion</keyword>
<evidence type="ECO:0000256" key="3">
    <source>
        <dbReference type="ARBA" id="ARBA00022792"/>
    </source>
</evidence>
<evidence type="ECO:0000256" key="7">
    <source>
        <dbReference type="SAM" id="Phobius"/>
    </source>
</evidence>
<dbReference type="AlphaFoldDB" id="A0A9P6WD42"/>
<evidence type="ECO:0000256" key="2">
    <source>
        <dbReference type="ARBA" id="ARBA00022692"/>
    </source>
</evidence>
<name>A0A9P6WD42_MAUEX</name>
<keyword evidence="4 7" id="KW-1133">Transmembrane helix</keyword>
<dbReference type="GO" id="GO:0004129">
    <property type="term" value="F:cytochrome-c oxidase activity"/>
    <property type="evidence" value="ECO:0007669"/>
    <property type="project" value="TreeGrafter"/>
</dbReference>
<dbReference type="Proteomes" id="UP000750334">
    <property type="component" value="Unassembled WGS sequence"/>
</dbReference>
<proteinExistence type="predicted"/>
<dbReference type="CDD" id="cd22888">
    <property type="entry name" value="CcO_VIIa_fungal"/>
    <property type="match status" value="1"/>
</dbReference>
<reference evidence="8 9" key="1">
    <citation type="submission" date="2020-11" db="EMBL/GenBank/DDBJ databases">
        <title>Kefir isolates.</title>
        <authorList>
            <person name="Marcisauskas S."/>
            <person name="Kim Y."/>
            <person name="Blasche S."/>
        </authorList>
    </citation>
    <scope>NUCLEOTIDE SEQUENCE [LARGE SCALE GENOMIC DNA]</scope>
    <source>
        <strain evidence="8 9">OG2</strain>
    </source>
</reference>
<gene>
    <name evidence="8" type="primary">COX9</name>
    <name evidence="8" type="ORF">C6P45_001641</name>
</gene>
<dbReference type="GO" id="GO:0006123">
    <property type="term" value="P:mitochondrial electron transport, cytochrome c to oxygen"/>
    <property type="evidence" value="ECO:0007669"/>
    <property type="project" value="TreeGrafter"/>
</dbReference>
<dbReference type="PANTHER" id="PTHR28264">
    <property type="entry name" value="CYTOCHROME C OXIDASE SUBUNIT 7A"/>
    <property type="match status" value="1"/>
</dbReference>
<keyword evidence="2 7" id="KW-0812">Transmembrane</keyword>
<accession>A0A9P6WD42</accession>
<sequence>MFTGFPRNKDALLVPILFLQKLIEHLIEHPRKAFVDDSINQYQYQLINMSTITPITGTLRKRAALDILIGFTIGGAMASYWWWGFHMNIINKREAFYAELAEKKKQENA</sequence>
<evidence type="ECO:0000313" key="8">
    <source>
        <dbReference type="EMBL" id="KAG0670876.1"/>
    </source>
</evidence>
<keyword evidence="6 7" id="KW-0472">Membrane</keyword>
<evidence type="ECO:0000256" key="1">
    <source>
        <dbReference type="ARBA" id="ARBA00004273"/>
    </source>
</evidence>
<evidence type="ECO:0000313" key="9">
    <source>
        <dbReference type="Proteomes" id="UP000750334"/>
    </source>
</evidence>